<dbReference type="SUPFAM" id="SSF54373">
    <property type="entry name" value="FAD-linked reductases, C-terminal domain"/>
    <property type="match status" value="1"/>
</dbReference>
<dbReference type="SUPFAM" id="SSF51905">
    <property type="entry name" value="FAD/NAD(P)-binding domain"/>
    <property type="match status" value="1"/>
</dbReference>
<dbReference type="Gene3D" id="3.50.50.60">
    <property type="entry name" value="FAD/NAD(P)-binding domain"/>
    <property type="match status" value="1"/>
</dbReference>
<proteinExistence type="predicted"/>
<protein>
    <submittedName>
        <fullName evidence="7">Salicylate hydroxylase</fullName>
    </submittedName>
</protein>
<evidence type="ECO:0000256" key="1">
    <source>
        <dbReference type="ARBA" id="ARBA00001974"/>
    </source>
</evidence>
<comment type="caution">
    <text evidence="7">The sequence shown here is derived from an EMBL/GenBank/DDBJ whole genome shotgun (WGS) entry which is preliminary data.</text>
</comment>
<dbReference type="PANTHER" id="PTHR13789:SF318">
    <property type="entry name" value="GERANYLGERANYL DIPHOSPHATE REDUCTASE"/>
    <property type="match status" value="1"/>
</dbReference>
<keyword evidence="4" id="KW-0560">Oxidoreductase</keyword>
<dbReference type="PRINTS" id="PR00420">
    <property type="entry name" value="RNGMNOXGNASE"/>
</dbReference>
<name>A0ABQ6CTW3_9HYPH</name>
<keyword evidence="5" id="KW-0503">Monooxygenase</keyword>
<evidence type="ECO:0000256" key="4">
    <source>
        <dbReference type="ARBA" id="ARBA00023002"/>
    </source>
</evidence>
<reference evidence="8" key="1">
    <citation type="journal article" date="2019" name="Int. J. Syst. Evol. Microbiol.">
        <title>The Global Catalogue of Microorganisms (GCM) 10K type strain sequencing project: providing services to taxonomists for standard genome sequencing and annotation.</title>
        <authorList>
            <consortium name="The Broad Institute Genomics Platform"/>
            <consortium name="The Broad Institute Genome Sequencing Center for Infectious Disease"/>
            <person name="Wu L."/>
            <person name="Ma J."/>
        </authorList>
    </citation>
    <scope>NUCLEOTIDE SEQUENCE [LARGE SCALE GENOMIC DNA]</scope>
    <source>
        <strain evidence="8">NBRC 101365</strain>
    </source>
</reference>
<dbReference type="InterPro" id="IPR050493">
    <property type="entry name" value="FAD-dep_Monooxygenase_BioMet"/>
</dbReference>
<keyword evidence="3" id="KW-0274">FAD</keyword>
<dbReference type="InterPro" id="IPR002938">
    <property type="entry name" value="FAD-bd"/>
</dbReference>
<evidence type="ECO:0000313" key="8">
    <source>
        <dbReference type="Proteomes" id="UP001156882"/>
    </source>
</evidence>
<organism evidence="7 8">
    <name type="scientific">Labrys miyagiensis</name>
    <dbReference type="NCBI Taxonomy" id="346912"/>
    <lineage>
        <taxon>Bacteria</taxon>
        <taxon>Pseudomonadati</taxon>
        <taxon>Pseudomonadota</taxon>
        <taxon>Alphaproteobacteria</taxon>
        <taxon>Hyphomicrobiales</taxon>
        <taxon>Xanthobacteraceae</taxon>
        <taxon>Labrys</taxon>
    </lineage>
</organism>
<keyword evidence="8" id="KW-1185">Reference proteome</keyword>
<comment type="cofactor">
    <cofactor evidence="1">
        <name>FAD</name>
        <dbReference type="ChEBI" id="CHEBI:57692"/>
    </cofactor>
</comment>
<dbReference type="PANTHER" id="PTHR13789">
    <property type="entry name" value="MONOOXYGENASE"/>
    <property type="match status" value="1"/>
</dbReference>
<keyword evidence="2" id="KW-0285">Flavoprotein</keyword>
<evidence type="ECO:0000256" key="2">
    <source>
        <dbReference type="ARBA" id="ARBA00022630"/>
    </source>
</evidence>
<evidence type="ECO:0000313" key="7">
    <source>
        <dbReference type="EMBL" id="GLS23816.1"/>
    </source>
</evidence>
<accession>A0ABQ6CTW3</accession>
<dbReference type="EMBL" id="BSPC01000085">
    <property type="protein sequence ID" value="GLS23816.1"/>
    <property type="molecule type" value="Genomic_DNA"/>
</dbReference>
<evidence type="ECO:0000256" key="3">
    <source>
        <dbReference type="ARBA" id="ARBA00022827"/>
    </source>
</evidence>
<dbReference type="RefSeq" id="WP_284316746.1">
    <property type="nucleotide sequence ID" value="NZ_BSPC01000085.1"/>
</dbReference>
<dbReference type="Pfam" id="PF01494">
    <property type="entry name" value="FAD_binding_3"/>
    <property type="match status" value="1"/>
</dbReference>
<dbReference type="InterPro" id="IPR036188">
    <property type="entry name" value="FAD/NAD-bd_sf"/>
</dbReference>
<dbReference type="Proteomes" id="UP001156882">
    <property type="component" value="Unassembled WGS sequence"/>
</dbReference>
<gene>
    <name evidence="7" type="primary">nah</name>
    <name evidence="7" type="ORF">GCM10007874_68370</name>
</gene>
<feature type="domain" description="FAD-binding" evidence="6">
    <location>
        <begin position="2"/>
        <end position="341"/>
    </location>
</feature>
<evidence type="ECO:0000259" key="6">
    <source>
        <dbReference type="Pfam" id="PF01494"/>
    </source>
</evidence>
<evidence type="ECO:0000256" key="5">
    <source>
        <dbReference type="ARBA" id="ARBA00023033"/>
    </source>
</evidence>
<sequence>MTIAIAGAGIGGLTAALALHRRGFEVAVYERAAELEAAGAGIQLTPNALHVLFGLGLRRALEKTMVRLDAVVIRQAATGKLIQRLPLDICERRWGAPYGVIHRADLQAVLLDAVRQQGIPLALGHEVGGVAQDKTGVRISFASGQPAVEARLLIGADGLWSFVRNSLGPNEPPRFAGKRAWRAVLPLRRVPDFFHGKATGLWLGERTHFVHYPVFAGEALNLVAITHDRDDSSGWSKPQPPQALLSHFQGWDARVHALLAGIADWRTWPLYEGRPGASMAHGRIALLGDAAHPMLPFLAQGGGAAIEDAAELAGQLATPGDDSARLEAWSALRLPRVRRIQTEAHANGERYHWRWPLSTARDLGLSALGGRRMLERYDWLYGWKPSETA</sequence>